<dbReference type="AlphaFoldDB" id="A0A3S9P9Y1"/>
<feature type="domain" description="Signal transduction histidine kinase internal region" evidence="2">
    <location>
        <begin position="179"/>
        <end position="236"/>
    </location>
</feature>
<keyword evidence="1" id="KW-0472">Membrane</keyword>
<evidence type="ECO:0000313" key="4">
    <source>
        <dbReference type="Proteomes" id="UP000267268"/>
    </source>
</evidence>
<dbReference type="Proteomes" id="UP000267268">
    <property type="component" value="Chromosome 2"/>
</dbReference>
<dbReference type="OrthoDB" id="1157482at2"/>
<dbReference type="GO" id="GO:0016020">
    <property type="term" value="C:membrane"/>
    <property type="evidence" value="ECO:0007669"/>
    <property type="project" value="InterPro"/>
</dbReference>
<evidence type="ECO:0000256" key="1">
    <source>
        <dbReference type="SAM" id="Phobius"/>
    </source>
</evidence>
<name>A0A3S9P9Y1_9BACT</name>
<dbReference type="InterPro" id="IPR010559">
    <property type="entry name" value="Sig_transdc_His_kin_internal"/>
</dbReference>
<feature type="transmembrane region" description="Helical" evidence="1">
    <location>
        <begin position="122"/>
        <end position="142"/>
    </location>
</feature>
<dbReference type="RefSeq" id="WP_126619350.1">
    <property type="nucleotide sequence ID" value="NZ_CP034563.1"/>
</dbReference>
<keyword evidence="1" id="KW-0812">Transmembrane</keyword>
<reference evidence="3 4" key="1">
    <citation type="submission" date="2018-12" db="EMBL/GenBank/DDBJ databases">
        <title>Flammeovirga pectinis sp. nov., isolated from the gut of the Korean scallop, Patinopecten yessoensis.</title>
        <authorList>
            <person name="Bae J.-W."/>
            <person name="Jeong Y.-S."/>
            <person name="Kang W."/>
        </authorList>
    </citation>
    <scope>NUCLEOTIDE SEQUENCE [LARGE SCALE GENOMIC DNA]</scope>
    <source>
        <strain evidence="3 4">L12M1</strain>
    </source>
</reference>
<gene>
    <name evidence="3" type="ORF">EI427_22710</name>
</gene>
<keyword evidence="4" id="KW-1185">Reference proteome</keyword>
<accession>A0A3S9P9Y1</accession>
<organism evidence="3 4">
    <name type="scientific">Flammeovirga pectinis</name>
    <dbReference type="NCBI Taxonomy" id="2494373"/>
    <lineage>
        <taxon>Bacteria</taxon>
        <taxon>Pseudomonadati</taxon>
        <taxon>Bacteroidota</taxon>
        <taxon>Cytophagia</taxon>
        <taxon>Cytophagales</taxon>
        <taxon>Flammeovirgaceae</taxon>
        <taxon>Flammeovirga</taxon>
    </lineage>
</organism>
<dbReference type="GO" id="GO:0000155">
    <property type="term" value="F:phosphorelay sensor kinase activity"/>
    <property type="evidence" value="ECO:0007669"/>
    <property type="project" value="InterPro"/>
</dbReference>
<evidence type="ECO:0000313" key="3">
    <source>
        <dbReference type="EMBL" id="AZQ65035.1"/>
    </source>
</evidence>
<keyword evidence="1" id="KW-1133">Transmembrane helix</keyword>
<feature type="transmembrane region" description="Helical" evidence="1">
    <location>
        <begin position="90"/>
        <end position="110"/>
    </location>
</feature>
<proteinExistence type="predicted"/>
<sequence>MLQHFGKKSSVYYKLFYPILSGSITYFLLLMAFNRIGELEESYFRAEWVVCIIISYFWNFSVLWGASFIGKKIAILSNIYEQISYHSLGVLLTSILSIGTILSVYFYYLIGYTRFENFTTEMYVFQGLFIFQTLLFECAWWGNRLIALKNKSIREEEKKRTAYISKEMRLFAEDANLPLLYETLETLIGLAYKDADKAEEYAEKLAKVYRNTINNRKEEFVAVEDAIQNVKSVVELLSDARSGGISATYKIPSDVSSSLVLPPVLLTRLIVAIANDNIASALQPLEISITIEEDALLVVAHSFNPKLDRPKALPEVMHSLEETFRLYTKIPVLSIKKGKEYIIKLPAFQVENETWKSDKKAEITTQDQSIFKRTTS</sequence>
<feature type="transmembrane region" description="Helical" evidence="1">
    <location>
        <begin position="12"/>
        <end position="34"/>
    </location>
</feature>
<protein>
    <recommendedName>
        <fullName evidence="2">Signal transduction histidine kinase internal region domain-containing protein</fullName>
    </recommendedName>
</protein>
<evidence type="ECO:0000259" key="2">
    <source>
        <dbReference type="Pfam" id="PF06580"/>
    </source>
</evidence>
<feature type="transmembrane region" description="Helical" evidence="1">
    <location>
        <begin position="46"/>
        <end position="69"/>
    </location>
</feature>
<dbReference type="KEGG" id="fll:EI427_22710"/>
<dbReference type="Pfam" id="PF06580">
    <property type="entry name" value="His_kinase"/>
    <property type="match status" value="1"/>
</dbReference>
<dbReference type="EMBL" id="CP034563">
    <property type="protein sequence ID" value="AZQ65035.1"/>
    <property type="molecule type" value="Genomic_DNA"/>
</dbReference>